<dbReference type="AlphaFoldDB" id="A0A804HXE1"/>
<evidence type="ECO:0000313" key="1">
    <source>
        <dbReference type="EnsemblPlants" id="Ma01_p23080.1"/>
    </source>
</evidence>
<dbReference type="InParanoid" id="A0A804HXE1"/>
<dbReference type="Gramene" id="Ma01_t23080.1">
    <property type="protein sequence ID" value="Ma01_p23080.1"/>
    <property type="gene ID" value="Ma01_g23080"/>
</dbReference>
<accession>A0A804HXE1</accession>
<name>A0A804HXE1_MUSAM</name>
<dbReference type="EnsemblPlants" id="Ma01_t23080.1">
    <property type="protein sequence ID" value="Ma01_p23080.1"/>
    <property type="gene ID" value="Ma01_g23080"/>
</dbReference>
<evidence type="ECO:0000313" key="2">
    <source>
        <dbReference type="Proteomes" id="UP000012960"/>
    </source>
</evidence>
<reference evidence="1" key="1">
    <citation type="submission" date="2021-05" db="UniProtKB">
        <authorList>
            <consortium name="EnsemblPlants"/>
        </authorList>
    </citation>
    <scope>IDENTIFICATION</scope>
    <source>
        <strain evidence="1">subsp. malaccensis</strain>
    </source>
</reference>
<dbReference type="Proteomes" id="UP000012960">
    <property type="component" value="Unplaced"/>
</dbReference>
<proteinExistence type="predicted"/>
<sequence>MTTCVRLKNLAFGFCAFIVFCSPPLFAWTLGLCSAPLCDE</sequence>
<organism evidence="1 2">
    <name type="scientific">Musa acuminata subsp. malaccensis</name>
    <name type="common">Wild banana</name>
    <name type="synonym">Musa malaccensis</name>
    <dbReference type="NCBI Taxonomy" id="214687"/>
    <lineage>
        <taxon>Eukaryota</taxon>
        <taxon>Viridiplantae</taxon>
        <taxon>Streptophyta</taxon>
        <taxon>Embryophyta</taxon>
        <taxon>Tracheophyta</taxon>
        <taxon>Spermatophyta</taxon>
        <taxon>Magnoliopsida</taxon>
        <taxon>Liliopsida</taxon>
        <taxon>Zingiberales</taxon>
        <taxon>Musaceae</taxon>
        <taxon>Musa</taxon>
    </lineage>
</organism>
<protein>
    <submittedName>
        <fullName evidence="1">Uncharacterized protein</fullName>
    </submittedName>
</protein>
<keyword evidence="2" id="KW-1185">Reference proteome</keyword>